<dbReference type="Gene3D" id="3.40.50.300">
    <property type="entry name" value="P-loop containing nucleotide triphosphate hydrolases"/>
    <property type="match status" value="1"/>
</dbReference>
<keyword evidence="5 8" id="KW-0067">ATP-binding</keyword>
<sequence length="441" mass="48911">MSELLRLENVWAGYGDAVVLEDLSLSLAAGESLALLGRNGMGKTTLLATLMGVTRLRRGRIFFQGQDIAQVPSHRRAQAGLGWVPQERDIFRSLTVEENLTVVARPGEWTLERVYAMFPRLQERRANLGSQLSGGEQQMLAMGRALMLNPKVLLLDEPLEGLAPLIAQELLHIIDRMVSEGRMAVILVEQHARQILPITRRAVVLERGRVVYAGDSAELLRDGTALDRWLGAGATQEGGEAAPARAPAERIPAIEAIQEEHRAIAAILNGLSRVVQDIEDGRLEPDYTLLASMIEYIAEMPDKLHHPKEDQIFALLRTKTHDVDEHLDRLEAEHRDAIHATSRLDRALVSYVQGGAASFPGFRDAVRSYIADEWVHLNTEERHILPAARRLFAANEWDAINADFIRNGDPWSGPDNRYAELFRRITLLAPAPIGVGAAPAH</sequence>
<dbReference type="GO" id="GO:0015807">
    <property type="term" value="P:L-amino acid transport"/>
    <property type="evidence" value="ECO:0007669"/>
    <property type="project" value="TreeGrafter"/>
</dbReference>
<keyword evidence="3" id="KW-1003">Cell membrane</keyword>
<evidence type="ECO:0000256" key="3">
    <source>
        <dbReference type="ARBA" id="ARBA00022475"/>
    </source>
</evidence>
<name>A0A7W9TPY6_CASDE</name>
<dbReference type="InterPro" id="IPR003439">
    <property type="entry name" value="ABC_transporter-like_ATP-bd"/>
</dbReference>
<protein>
    <submittedName>
        <fullName evidence="8">Branched-chain amino acid transport system ATP-binding protein</fullName>
    </submittedName>
</protein>
<dbReference type="EMBL" id="JACHIB010000010">
    <property type="protein sequence ID" value="MBB6083833.1"/>
    <property type="molecule type" value="Genomic_DNA"/>
</dbReference>
<keyword evidence="3" id="KW-0472">Membrane</keyword>
<dbReference type="SUPFAM" id="SSF52540">
    <property type="entry name" value="P-loop containing nucleoside triphosphate hydrolases"/>
    <property type="match status" value="1"/>
</dbReference>
<comment type="caution">
    <text evidence="8">The sequence shown here is derived from an EMBL/GenBank/DDBJ whole genome shotgun (WGS) entry which is preliminary data.</text>
</comment>
<comment type="similarity">
    <text evidence="1">Belongs to the ABC transporter superfamily.</text>
</comment>
<evidence type="ECO:0000313" key="8">
    <source>
        <dbReference type="EMBL" id="MBB6083833.1"/>
    </source>
</evidence>
<accession>A0A7W9TPY6</accession>
<reference evidence="8 9" key="1">
    <citation type="submission" date="2020-08" db="EMBL/GenBank/DDBJ databases">
        <title>Genomic Encyclopedia of Type Strains, Phase IV (KMG-IV): sequencing the most valuable type-strain genomes for metagenomic binning, comparative biology and taxonomic classification.</title>
        <authorList>
            <person name="Goeker M."/>
        </authorList>
    </citation>
    <scope>NUCLEOTIDE SEQUENCE [LARGE SCALE GENOMIC DNA]</scope>
    <source>
        <strain evidence="8 9">DSM 12141</strain>
    </source>
</reference>
<dbReference type="Gene3D" id="1.20.120.520">
    <property type="entry name" value="nmb1532 protein domain like"/>
    <property type="match status" value="1"/>
</dbReference>
<evidence type="ECO:0000259" key="7">
    <source>
        <dbReference type="PROSITE" id="PS50893"/>
    </source>
</evidence>
<dbReference type="PANTHER" id="PTHR43820:SF2">
    <property type="entry name" value="ABC TRANSPORTER ATP-BINDING PROTEIN"/>
    <property type="match status" value="1"/>
</dbReference>
<evidence type="ECO:0000256" key="5">
    <source>
        <dbReference type="ARBA" id="ARBA00022840"/>
    </source>
</evidence>
<dbReference type="Pfam" id="PF01814">
    <property type="entry name" value="Hemerythrin"/>
    <property type="match status" value="1"/>
</dbReference>
<dbReference type="InterPro" id="IPR017871">
    <property type="entry name" value="ABC_transporter-like_CS"/>
</dbReference>
<feature type="domain" description="ABC transporter" evidence="7">
    <location>
        <begin position="5"/>
        <end position="232"/>
    </location>
</feature>
<dbReference type="Pfam" id="PF00005">
    <property type="entry name" value="ABC_tran"/>
    <property type="match status" value="1"/>
</dbReference>
<evidence type="ECO:0000256" key="6">
    <source>
        <dbReference type="ARBA" id="ARBA00022970"/>
    </source>
</evidence>
<dbReference type="CDD" id="cd03224">
    <property type="entry name" value="ABC_TM1139_LivF_branched"/>
    <property type="match status" value="1"/>
</dbReference>
<dbReference type="PANTHER" id="PTHR43820">
    <property type="entry name" value="HIGH-AFFINITY BRANCHED-CHAIN AMINO ACID TRANSPORT ATP-BINDING PROTEIN LIVF"/>
    <property type="match status" value="1"/>
</dbReference>
<proteinExistence type="inferred from homology"/>
<evidence type="ECO:0000256" key="4">
    <source>
        <dbReference type="ARBA" id="ARBA00022741"/>
    </source>
</evidence>
<gene>
    <name evidence="8" type="ORF">HNR28_001878</name>
</gene>
<dbReference type="GO" id="GO:0005524">
    <property type="term" value="F:ATP binding"/>
    <property type="evidence" value="ECO:0007669"/>
    <property type="project" value="UniProtKB-KW"/>
</dbReference>
<dbReference type="GO" id="GO:0016887">
    <property type="term" value="F:ATP hydrolysis activity"/>
    <property type="evidence" value="ECO:0007669"/>
    <property type="project" value="InterPro"/>
</dbReference>
<dbReference type="Proteomes" id="UP000541136">
    <property type="component" value="Unassembled WGS sequence"/>
</dbReference>
<keyword evidence="2" id="KW-0813">Transport</keyword>
<dbReference type="PROSITE" id="PS50893">
    <property type="entry name" value="ABC_TRANSPORTER_2"/>
    <property type="match status" value="1"/>
</dbReference>
<dbReference type="CDD" id="cd12108">
    <property type="entry name" value="Hr-like"/>
    <property type="match status" value="1"/>
</dbReference>
<keyword evidence="6" id="KW-0029">Amino-acid transport</keyword>
<dbReference type="AlphaFoldDB" id="A0A7W9TPY6"/>
<dbReference type="InterPro" id="IPR003593">
    <property type="entry name" value="AAA+_ATPase"/>
</dbReference>
<dbReference type="GO" id="GO:0015658">
    <property type="term" value="F:branched-chain amino acid transmembrane transporter activity"/>
    <property type="evidence" value="ECO:0007669"/>
    <property type="project" value="TreeGrafter"/>
</dbReference>
<evidence type="ECO:0000256" key="1">
    <source>
        <dbReference type="ARBA" id="ARBA00005417"/>
    </source>
</evidence>
<dbReference type="SMART" id="SM00382">
    <property type="entry name" value="AAA"/>
    <property type="match status" value="1"/>
</dbReference>
<keyword evidence="4" id="KW-0547">Nucleotide-binding</keyword>
<organism evidence="8 9">
    <name type="scientific">Castellaniella defragrans</name>
    <name type="common">Alcaligenes defragrans</name>
    <dbReference type="NCBI Taxonomy" id="75697"/>
    <lineage>
        <taxon>Bacteria</taxon>
        <taxon>Pseudomonadati</taxon>
        <taxon>Pseudomonadota</taxon>
        <taxon>Betaproteobacteria</taxon>
        <taxon>Burkholderiales</taxon>
        <taxon>Alcaligenaceae</taxon>
        <taxon>Castellaniella</taxon>
    </lineage>
</organism>
<dbReference type="PROSITE" id="PS00211">
    <property type="entry name" value="ABC_TRANSPORTER_1"/>
    <property type="match status" value="1"/>
</dbReference>
<evidence type="ECO:0000313" key="9">
    <source>
        <dbReference type="Proteomes" id="UP000541136"/>
    </source>
</evidence>
<dbReference type="InterPro" id="IPR052156">
    <property type="entry name" value="BCAA_Transport_ATP-bd_LivF"/>
</dbReference>
<evidence type="ECO:0000256" key="2">
    <source>
        <dbReference type="ARBA" id="ARBA00022448"/>
    </source>
</evidence>
<dbReference type="InterPro" id="IPR012312">
    <property type="entry name" value="Hemerythrin-like"/>
</dbReference>
<dbReference type="InterPro" id="IPR027417">
    <property type="entry name" value="P-loop_NTPase"/>
</dbReference>